<evidence type="ECO:0000313" key="8">
    <source>
        <dbReference type="EMBL" id="CAJ0584237.1"/>
    </source>
</evidence>
<evidence type="ECO:0000256" key="5">
    <source>
        <dbReference type="ARBA" id="ARBA00034769"/>
    </source>
</evidence>
<keyword evidence="3 6" id="KW-1133">Transmembrane helix</keyword>
<keyword evidence="6" id="KW-0407">Ion channel</keyword>
<feature type="transmembrane region" description="Helical" evidence="6">
    <location>
        <begin position="235"/>
        <end position="258"/>
    </location>
</feature>
<name>A0AA36GD88_9BILA</name>
<evidence type="ECO:0000256" key="1">
    <source>
        <dbReference type="ARBA" id="ARBA00004141"/>
    </source>
</evidence>
<proteinExistence type="inferred from homology"/>
<dbReference type="InterPro" id="IPR021134">
    <property type="entry name" value="Bestrophin-like"/>
</dbReference>
<comment type="caution">
    <text evidence="8">The sequence shown here is derived from an EMBL/GenBank/DDBJ whole genome shotgun (WGS) entry which is preliminary data.</text>
</comment>
<dbReference type="GO" id="GO:0005254">
    <property type="term" value="F:chloride channel activity"/>
    <property type="evidence" value="ECO:0007669"/>
    <property type="project" value="UniProtKB-KW"/>
</dbReference>
<keyword evidence="6" id="KW-0813">Transport</keyword>
<dbReference type="Proteomes" id="UP001177023">
    <property type="component" value="Unassembled WGS sequence"/>
</dbReference>
<evidence type="ECO:0000256" key="7">
    <source>
        <dbReference type="SAM" id="MobiDB-lite"/>
    </source>
</evidence>
<keyword evidence="6" id="KW-0868">Chloride</keyword>
<dbReference type="EMBL" id="CATQJA010002689">
    <property type="protein sequence ID" value="CAJ0584237.1"/>
    <property type="molecule type" value="Genomic_DNA"/>
</dbReference>
<feature type="non-terminal residue" evidence="8">
    <location>
        <position position="1"/>
    </location>
</feature>
<sequence length="604" mass="69101">MTVTYTLEVSKAKFWGFPKLLARWKGSIYRLIYREMLVFLIAYYTILLVYRYLLDVEQKRTFEAIALYSREFCSEVMVTFVLGFYVTLVMGRWWQQYMNIPWPDRISMQIAAYVNGTDERSRMIRRAMARYLNLLTLFTFQNTSTVIKKRFPTMEHLVAAGLMTEEEKAELDNTATPHGVWWLPAHWFVQLAVLARRECRIHDDFHLKTLIDDVMEFRGMCGMIWSYDWISVPLVYTQVVTIAVYSFFAASLFGRQYLYNSEAPNSFPIVDYYVPLFTIFQFFFFVGWLKVAESMICPFGEDDDDFDLNWIIDRNIQIAYQIVDQLHGRTPKLSKDPLWDEAEPTLPYTEASAAFKTEPHVGSTTAMNIPEKAAQWEATDVMPAICEEDGANYYIRKNKDLDDDDDGDSDTASQPSRLRRSRQRLPGLMPGYSRQNLASRVGSKFGSLNSVFGVKPPSSPPIPSVRKMSISRARNMDSNMSDDFSIFKFSDTLIRDSQLNIESFNTCNVLDGDAEAVMANAPPVLQMLPTPSEKVYNATALQNVPEHGVLDLTEPEMPRKMSIQGVQGVQGIQGPATTFDDHNSASEISDSNSQTLLCKKSDDE</sequence>
<keyword evidence="6" id="KW-1003">Cell membrane</keyword>
<accession>A0AA36GD88</accession>
<evidence type="ECO:0000313" key="9">
    <source>
        <dbReference type="Proteomes" id="UP001177023"/>
    </source>
</evidence>
<evidence type="ECO:0000256" key="4">
    <source>
        <dbReference type="ARBA" id="ARBA00023136"/>
    </source>
</evidence>
<keyword evidence="9" id="KW-1185">Reference proteome</keyword>
<dbReference type="GO" id="GO:0005886">
    <property type="term" value="C:plasma membrane"/>
    <property type="evidence" value="ECO:0007669"/>
    <property type="project" value="UniProtKB-SubCell"/>
</dbReference>
<evidence type="ECO:0000256" key="2">
    <source>
        <dbReference type="ARBA" id="ARBA00022692"/>
    </source>
</evidence>
<keyword evidence="4 6" id="KW-0472">Membrane</keyword>
<evidence type="ECO:0000256" key="3">
    <source>
        <dbReference type="ARBA" id="ARBA00022989"/>
    </source>
</evidence>
<feature type="transmembrane region" description="Helical" evidence="6">
    <location>
        <begin position="75"/>
        <end position="94"/>
    </location>
</feature>
<feature type="compositionally biased region" description="Polar residues" evidence="7">
    <location>
        <begin position="585"/>
        <end position="596"/>
    </location>
</feature>
<comment type="function">
    <text evidence="6">Forms chloride channels.</text>
</comment>
<dbReference type="AlphaFoldDB" id="A0AA36GD88"/>
<keyword evidence="2 6" id="KW-0812">Transmembrane</keyword>
<comment type="similarity">
    <text evidence="5 6">Belongs to the anion channel-forming bestrophin (TC 1.A.46) family. Calcium-sensitive chloride channel subfamily.</text>
</comment>
<evidence type="ECO:0000256" key="6">
    <source>
        <dbReference type="RuleBase" id="RU363126"/>
    </source>
</evidence>
<reference evidence="8" key="1">
    <citation type="submission" date="2023-06" db="EMBL/GenBank/DDBJ databases">
        <authorList>
            <person name="Delattre M."/>
        </authorList>
    </citation>
    <scope>NUCLEOTIDE SEQUENCE</scope>
    <source>
        <strain evidence="8">AF72</strain>
    </source>
</reference>
<dbReference type="Pfam" id="PF01062">
    <property type="entry name" value="Bestrophin"/>
    <property type="match status" value="1"/>
</dbReference>
<gene>
    <name evidence="8" type="ORF">MSPICULIGERA_LOCUS22297</name>
</gene>
<organism evidence="8 9">
    <name type="scientific">Mesorhabditis spiculigera</name>
    <dbReference type="NCBI Taxonomy" id="96644"/>
    <lineage>
        <taxon>Eukaryota</taxon>
        <taxon>Metazoa</taxon>
        <taxon>Ecdysozoa</taxon>
        <taxon>Nematoda</taxon>
        <taxon>Chromadorea</taxon>
        <taxon>Rhabditida</taxon>
        <taxon>Rhabditina</taxon>
        <taxon>Rhabditomorpha</taxon>
        <taxon>Rhabditoidea</taxon>
        <taxon>Rhabditidae</taxon>
        <taxon>Mesorhabditinae</taxon>
        <taxon>Mesorhabditis</taxon>
    </lineage>
</organism>
<protein>
    <recommendedName>
        <fullName evidence="6">Bestrophin homolog</fullName>
    </recommendedName>
</protein>
<dbReference type="PANTHER" id="PTHR10736:SF0">
    <property type="entry name" value="BESTROPHIN HOMOLOG"/>
    <property type="match status" value="1"/>
</dbReference>
<feature type="region of interest" description="Disordered" evidence="7">
    <location>
        <begin position="572"/>
        <end position="604"/>
    </location>
</feature>
<keyword evidence="6" id="KW-0406">Ion transport</keyword>
<comment type="subcellular location">
    <subcellularLocation>
        <location evidence="6">Cell membrane</location>
        <topology evidence="6">Multi-pass membrane protein</topology>
    </subcellularLocation>
    <subcellularLocation>
        <location evidence="1">Membrane</location>
        <topology evidence="1">Multi-pass membrane protein</topology>
    </subcellularLocation>
</comment>
<dbReference type="InterPro" id="IPR000615">
    <property type="entry name" value="Bestrophin"/>
</dbReference>
<keyword evidence="6" id="KW-0869">Chloride channel</keyword>
<dbReference type="GO" id="GO:0034707">
    <property type="term" value="C:chloride channel complex"/>
    <property type="evidence" value="ECO:0007669"/>
    <property type="project" value="UniProtKB-KW"/>
</dbReference>
<feature type="region of interest" description="Disordered" evidence="7">
    <location>
        <begin position="397"/>
        <end position="433"/>
    </location>
</feature>
<feature type="transmembrane region" description="Helical" evidence="6">
    <location>
        <begin position="31"/>
        <end position="54"/>
    </location>
</feature>
<dbReference type="PANTHER" id="PTHR10736">
    <property type="entry name" value="BESTROPHIN"/>
    <property type="match status" value="1"/>
</dbReference>
<feature type="transmembrane region" description="Helical" evidence="6">
    <location>
        <begin position="270"/>
        <end position="289"/>
    </location>
</feature>